<gene>
    <name evidence="11" type="primary">SOPV-ELK-057</name>
</gene>
<feature type="transmembrane region" description="Helical" evidence="10">
    <location>
        <begin position="107"/>
        <end position="127"/>
    </location>
</feature>
<keyword evidence="10" id="KW-1133">Transmembrane helix</keyword>
<dbReference type="Proteomes" id="UP000249273">
    <property type="component" value="Segment"/>
</dbReference>
<dbReference type="OrthoDB" id="8822at10239"/>
<accession>A0A2U9QHQ6</accession>
<evidence type="ECO:0000256" key="3">
    <source>
        <dbReference type="ARBA" id="ARBA00009079"/>
    </source>
</evidence>
<evidence type="ECO:0000313" key="11">
    <source>
        <dbReference type="EMBL" id="AWU47102.1"/>
    </source>
</evidence>
<dbReference type="Pfam" id="PF05503">
    <property type="entry name" value="Pox_G7"/>
    <property type="match status" value="1"/>
</dbReference>
<keyword evidence="10" id="KW-0472">Membrane</keyword>
<evidence type="ECO:0000256" key="9">
    <source>
        <dbReference type="ARBA" id="ARBA00025443"/>
    </source>
</evidence>
<keyword evidence="7" id="KW-0946">Virion</keyword>
<dbReference type="EMBL" id="MH427217">
    <property type="protein sequence ID" value="AWU47102.1"/>
    <property type="molecule type" value="Genomic_DNA"/>
</dbReference>
<evidence type="ECO:0000256" key="7">
    <source>
        <dbReference type="ARBA" id="ARBA00022844"/>
    </source>
</evidence>
<comment type="subcellular location">
    <subcellularLocation>
        <location evidence="1">Host cytoplasm</location>
    </subcellularLocation>
    <subcellularLocation>
        <location evidence="2">Virion</location>
    </subcellularLocation>
</comment>
<evidence type="ECO:0000256" key="1">
    <source>
        <dbReference type="ARBA" id="ARBA00004192"/>
    </source>
</evidence>
<comment type="subunit">
    <text evidence="4">Part of a complex composed of A30, G7, F10 kinase, A15, D2, D3, and J1.</text>
</comment>
<comment type="function">
    <text evidence="9">Late protein which is a part of a large complex required for early virion morphogenesis. This complex participates in the formation of virosomes and the incorporation of virosomal contents into nascent immature virions.</text>
</comment>
<dbReference type="InterPro" id="IPR008787">
    <property type="entry name" value="Poxvirus_G7"/>
</dbReference>
<keyword evidence="8" id="KW-1035">Host cytoplasm</keyword>
<name>A0A2U9QHQ6_9POXV</name>
<dbReference type="GeneID" id="36841054"/>
<evidence type="ECO:0000256" key="8">
    <source>
        <dbReference type="ARBA" id="ARBA00023200"/>
    </source>
</evidence>
<dbReference type="RefSeq" id="YP_009480595.1">
    <property type="nucleotide sequence ID" value="NC_037656.1"/>
</dbReference>
<sequence length="384" mass="43499">MIDEQRSSFLFNNVSCAIIRSVTKGLIANTNTLEKLAKSLYSCDSHKRDQAISAIYSKCESDIRVDDINTLQSILKTLRPYSIYVCDHGEFWRLYGSLERFTHNSSFFKVCHFIVLSTLAALITLILSNQLFYAMDIVEVLEQFLFKSQKQLSQDLHDLLHMKYAIINLIQYRMFPDITGNRISTVGGYPIDCNTSLIHQEAERLLSLPVKCDAINNMYNYLTMKGITIENNHAEFMAGLKIEEMSTVDNIQNSQQLVIVHPQANKLTQQKNIINKAEQHYNGTILDGRVSSPLGTTDNKFIQLSDSELNKFAILEYLYTLRVLASSIKTKLQSDTKGITFNINSPFRVVTVPTKITDALTKQVTKTSSQGTIKQYTRSSAISS</sequence>
<evidence type="ECO:0000256" key="2">
    <source>
        <dbReference type="ARBA" id="ARBA00004328"/>
    </source>
</evidence>
<evidence type="ECO:0000313" key="12">
    <source>
        <dbReference type="Proteomes" id="UP000249273"/>
    </source>
</evidence>
<protein>
    <recommendedName>
        <fullName evidence="5">Assembly protein G7</fullName>
    </recommendedName>
</protein>
<organism evidence="11">
    <name type="scientific">Sea otter poxvirus</name>
    <dbReference type="NCBI Taxonomy" id="1416741"/>
    <lineage>
        <taxon>Viruses</taxon>
        <taxon>Varidnaviria</taxon>
        <taxon>Bamfordvirae</taxon>
        <taxon>Nucleocytoviricota</taxon>
        <taxon>Pokkesviricetes</taxon>
        <taxon>Chitovirales</taxon>
        <taxon>Poxviridae</taxon>
        <taxon>Chordopoxvirinae</taxon>
        <taxon>Mustelpoxvirus</taxon>
        <taxon>Mustelpoxvirus seaotterpox</taxon>
        <taxon>Sea otterpox virus</taxon>
    </lineage>
</organism>
<evidence type="ECO:0000256" key="10">
    <source>
        <dbReference type="SAM" id="Phobius"/>
    </source>
</evidence>
<comment type="similarity">
    <text evidence="3">Belongs to the chordopoxvirinae G7 family.</text>
</comment>
<evidence type="ECO:0000256" key="5">
    <source>
        <dbReference type="ARBA" id="ARBA00019431"/>
    </source>
</evidence>
<keyword evidence="12" id="KW-1185">Reference proteome</keyword>
<keyword evidence="10" id="KW-0812">Transmembrane</keyword>
<dbReference type="KEGG" id="vg:36841054"/>
<evidence type="ECO:0000256" key="6">
    <source>
        <dbReference type="ARBA" id="ARBA00022553"/>
    </source>
</evidence>
<keyword evidence="6" id="KW-0597">Phosphoprotein</keyword>
<proteinExistence type="inferred from homology"/>
<dbReference type="GO" id="GO:0044423">
    <property type="term" value="C:virion component"/>
    <property type="evidence" value="ECO:0007669"/>
    <property type="project" value="UniProtKB-KW"/>
</dbReference>
<reference evidence="11" key="1">
    <citation type="submission" date="2018-05" db="EMBL/GenBank/DDBJ databases">
        <title>Complete Genome Sequence of a Novel Sea Otter Poxvirus.</title>
        <authorList>
            <person name="Jacob J.M."/>
            <person name="Subramaniam K."/>
            <person name="Tu S.-L."/>
            <person name="Nielsen O."/>
            <person name="Tuomi P.A."/>
            <person name="Upton C."/>
            <person name="Waltzek T.B."/>
        </authorList>
    </citation>
    <scope>NUCLEOTIDE SEQUENCE [LARGE SCALE GENOMIC DNA]</scope>
    <source>
        <strain evidence="11">ELK</strain>
    </source>
</reference>
<evidence type="ECO:0000256" key="4">
    <source>
        <dbReference type="ARBA" id="ARBA00011362"/>
    </source>
</evidence>
<dbReference type="GO" id="GO:0030430">
    <property type="term" value="C:host cell cytoplasm"/>
    <property type="evidence" value="ECO:0007669"/>
    <property type="project" value="UniProtKB-SubCell"/>
</dbReference>